<dbReference type="OrthoDB" id="1911237at2759"/>
<dbReference type="PANTHER" id="PTHR11096:SF1">
    <property type="entry name" value="RNA 3'-TERMINAL PHOSPHATE CYCLASE-LIKE PROTEIN"/>
    <property type="match status" value="1"/>
</dbReference>
<dbReference type="RefSeq" id="XP_005538216.1">
    <property type="nucleotide sequence ID" value="XM_005538159.1"/>
</dbReference>
<dbReference type="eggNOG" id="KOG3980">
    <property type="taxonomic scope" value="Eukaryota"/>
</dbReference>
<reference evidence="1 2" key="1">
    <citation type="journal article" date="2004" name="Nature">
        <title>Genome sequence of the ultrasmall unicellular red alga Cyanidioschyzon merolae 10D.</title>
        <authorList>
            <person name="Matsuzaki M."/>
            <person name="Misumi O."/>
            <person name="Shin-i T."/>
            <person name="Maruyama S."/>
            <person name="Takahara M."/>
            <person name="Miyagishima S."/>
            <person name="Mori T."/>
            <person name="Nishida K."/>
            <person name="Yagisawa F."/>
            <person name="Nishida K."/>
            <person name="Yoshida Y."/>
            <person name="Nishimura Y."/>
            <person name="Nakao S."/>
            <person name="Kobayashi T."/>
            <person name="Momoyama Y."/>
            <person name="Higashiyama T."/>
            <person name="Minoda A."/>
            <person name="Sano M."/>
            <person name="Nomoto H."/>
            <person name="Oishi K."/>
            <person name="Hayashi H."/>
            <person name="Ohta F."/>
            <person name="Nishizaka S."/>
            <person name="Haga S."/>
            <person name="Miura S."/>
            <person name="Morishita T."/>
            <person name="Kabeya Y."/>
            <person name="Terasawa K."/>
            <person name="Suzuki Y."/>
            <person name="Ishii Y."/>
            <person name="Asakawa S."/>
            <person name="Takano H."/>
            <person name="Ohta N."/>
            <person name="Kuroiwa H."/>
            <person name="Tanaka K."/>
            <person name="Shimizu N."/>
            <person name="Sugano S."/>
            <person name="Sato N."/>
            <person name="Nozaki H."/>
            <person name="Ogasawara N."/>
            <person name="Kohara Y."/>
            <person name="Kuroiwa T."/>
        </authorList>
    </citation>
    <scope>NUCLEOTIDE SEQUENCE [LARGE SCALE GENOMIC DNA]</scope>
    <source>
        <strain evidence="1 2">10D</strain>
    </source>
</reference>
<dbReference type="HOGENOM" id="CLU_621687_0_0_1"/>
<dbReference type="GO" id="GO:0004521">
    <property type="term" value="F:RNA endonuclease activity"/>
    <property type="evidence" value="ECO:0007669"/>
    <property type="project" value="TreeGrafter"/>
</dbReference>
<dbReference type="EMBL" id="AP006499">
    <property type="protein sequence ID" value="BAM82180.1"/>
    <property type="molecule type" value="Genomic_DNA"/>
</dbReference>
<reference evidence="1 2" key="2">
    <citation type="journal article" date="2007" name="BMC Biol.">
        <title>A 100%-complete sequence reveals unusually simple genomic features in the hot-spring red alga Cyanidioschyzon merolae.</title>
        <authorList>
            <person name="Nozaki H."/>
            <person name="Takano H."/>
            <person name="Misumi O."/>
            <person name="Terasawa K."/>
            <person name="Matsuzaki M."/>
            <person name="Maruyama S."/>
            <person name="Nishida K."/>
            <person name="Yagisawa F."/>
            <person name="Yoshida Y."/>
            <person name="Fujiwara T."/>
            <person name="Takio S."/>
            <person name="Tamura K."/>
            <person name="Chung S.J."/>
            <person name="Nakamura S."/>
            <person name="Kuroiwa H."/>
            <person name="Tanaka K."/>
            <person name="Sato N."/>
            <person name="Kuroiwa T."/>
        </authorList>
    </citation>
    <scope>NUCLEOTIDE SEQUENCE [LARGE SCALE GENOMIC DNA]</scope>
    <source>
        <strain evidence="1 2">10D</strain>
    </source>
</reference>
<dbReference type="GO" id="GO:0005730">
    <property type="term" value="C:nucleolus"/>
    <property type="evidence" value="ECO:0007669"/>
    <property type="project" value="TreeGrafter"/>
</dbReference>
<accession>M1V6G9</accession>
<keyword evidence="2" id="KW-1185">Reference proteome</keyword>
<dbReference type="GO" id="GO:0000479">
    <property type="term" value="P:endonucleolytic cleavage of tricistronic rRNA transcript (SSU-rRNA, 5.8S rRNA, LSU-rRNA)"/>
    <property type="evidence" value="ECO:0007669"/>
    <property type="project" value="TreeGrafter"/>
</dbReference>
<dbReference type="InterPro" id="IPR036553">
    <property type="entry name" value="RPTC_insert"/>
</dbReference>
<protein>
    <submittedName>
        <fullName evidence="1">Uncharacterized protein</fullName>
    </submittedName>
</protein>
<dbReference type="OMA" id="YTDQNKG"/>
<dbReference type="Gramene" id="CMQ312CT">
    <property type="protein sequence ID" value="CMQ312CT"/>
    <property type="gene ID" value="CMQ312C"/>
</dbReference>
<name>M1V6G9_CYAM1</name>
<dbReference type="GeneID" id="16996257"/>
<proteinExistence type="predicted"/>
<dbReference type="KEGG" id="cme:CYME_CMQ312C"/>
<dbReference type="AlphaFoldDB" id="M1V6G9"/>
<evidence type="ECO:0000313" key="2">
    <source>
        <dbReference type="Proteomes" id="UP000007014"/>
    </source>
</evidence>
<dbReference type="STRING" id="280699.M1V6G9"/>
<gene>
    <name evidence="1" type="ORF">CYME_CMQ312C</name>
</gene>
<dbReference type="InterPro" id="IPR037136">
    <property type="entry name" value="RNA3'_phos_cyclase_dom_sf"/>
</dbReference>
<evidence type="ECO:0000313" key="1">
    <source>
        <dbReference type="EMBL" id="BAM82180.1"/>
    </source>
</evidence>
<organism evidence="1 2">
    <name type="scientific">Cyanidioschyzon merolae (strain NIES-3377 / 10D)</name>
    <name type="common">Unicellular red alga</name>
    <dbReference type="NCBI Taxonomy" id="280699"/>
    <lineage>
        <taxon>Eukaryota</taxon>
        <taxon>Rhodophyta</taxon>
        <taxon>Bangiophyceae</taxon>
        <taxon>Cyanidiales</taxon>
        <taxon>Cyanidiaceae</taxon>
        <taxon>Cyanidioschyzon</taxon>
    </lineage>
</organism>
<sequence length="441" mass="50005">MRSGFLHEAEPPALDPADAVWRRLSSVEQQRYFLHRIVLHTFAQKPLRIPTEILEHNSGQSGVHEWQGPVASFLRLLRRLCHGLRWEHRGAERSVVVLHPGVYVGCVADEHTVDDVPLIVHRCDDLGAYSVTVLLEPLLVLAPFGKQVTRVRFRKAVTENSSPETIDAFMHVTLPLAQALLGTDSWSELAPCRALRVQLLRRDVPQSGSDTQRMHAPRGVVLFECPVLKTGLHWETLRETLARGSFPHGRSVIQRLGGVVSTAGVAPTWGLRLISMSRSHFERWLSDVYISAVRVPKSRTPMCSLTVWAESADNCAYVANTSWFEDLDTFSNERRDLLGFAALEKIFYSKLLPRLRRRIRNAGRADTQHHPLLLWFMAMAPPKGPLQTCLGAEVALPSHLLIQDLEHVLGVRFHLQQDQKTTLWWLCCQGLGYQNWSRVRH</sequence>
<dbReference type="Gene3D" id="3.65.10.20">
    <property type="entry name" value="RNA 3'-terminal phosphate cyclase domain"/>
    <property type="match status" value="1"/>
</dbReference>
<dbReference type="InterPro" id="IPR000228">
    <property type="entry name" value="RNA3'_term_phos_cyc"/>
</dbReference>
<dbReference type="Gene3D" id="3.30.360.20">
    <property type="entry name" value="RNA 3'-terminal phosphate cyclase, insert domain"/>
    <property type="match status" value="1"/>
</dbReference>
<dbReference type="Proteomes" id="UP000007014">
    <property type="component" value="Chromosome 17"/>
</dbReference>
<dbReference type="PANTHER" id="PTHR11096">
    <property type="entry name" value="RNA 3' TERMINAL PHOSPHATE CYCLASE"/>
    <property type="match status" value="1"/>
</dbReference>